<dbReference type="InterPro" id="IPR036188">
    <property type="entry name" value="FAD/NAD-bd_sf"/>
</dbReference>
<proteinExistence type="inferred from homology"/>
<dbReference type="NCBIfam" id="TIGR01810">
    <property type="entry name" value="betA"/>
    <property type="match status" value="1"/>
</dbReference>
<comment type="catalytic activity">
    <reaction evidence="8">
        <text>choline + A = betaine aldehyde + AH2</text>
        <dbReference type="Rhea" id="RHEA:17433"/>
        <dbReference type="ChEBI" id="CHEBI:13193"/>
        <dbReference type="ChEBI" id="CHEBI:15354"/>
        <dbReference type="ChEBI" id="CHEBI:15710"/>
        <dbReference type="ChEBI" id="CHEBI:17499"/>
        <dbReference type="EC" id="1.1.99.1"/>
    </reaction>
</comment>
<evidence type="ECO:0000256" key="4">
    <source>
        <dbReference type="ARBA" id="ARBA00022827"/>
    </source>
</evidence>
<comment type="caution">
    <text evidence="11">The sequence shown here is derived from an EMBL/GenBank/DDBJ whole genome shotgun (WGS) entry which is preliminary data.</text>
</comment>
<evidence type="ECO:0000256" key="7">
    <source>
        <dbReference type="RuleBase" id="RU003968"/>
    </source>
</evidence>
<evidence type="ECO:0000256" key="2">
    <source>
        <dbReference type="ARBA" id="ARBA00010790"/>
    </source>
</evidence>
<evidence type="ECO:0000256" key="1">
    <source>
        <dbReference type="ARBA" id="ARBA00001974"/>
    </source>
</evidence>
<comment type="pathway">
    <text evidence="8">Amine and polyamine biosynthesis; betaine biosynthesis via choline pathway; betaine aldehyde from choline (cytochrome c reductase route): step 1/1.</text>
</comment>
<comment type="cofactor">
    <cofactor evidence="1">
        <name>FAD</name>
        <dbReference type="ChEBI" id="CHEBI:57692"/>
    </cofactor>
</comment>
<keyword evidence="4 7" id="KW-0274">FAD</keyword>
<dbReference type="InterPro" id="IPR000172">
    <property type="entry name" value="GMC_OxRdtase_N"/>
</dbReference>
<feature type="domain" description="Glucose-methanol-choline oxidoreductase N-terminal" evidence="10">
    <location>
        <begin position="253"/>
        <end position="267"/>
    </location>
</feature>
<dbReference type="SUPFAM" id="SSF51905">
    <property type="entry name" value="FAD/NAD(P)-binding domain"/>
    <property type="match status" value="1"/>
</dbReference>
<dbReference type="Gene3D" id="3.30.560.10">
    <property type="entry name" value="Glucose Oxidase, domain 3"/>
    <property type="match status" value="1"/>
</dbReference>
<dbReference type="EC" id="1.1.99.1" evidence="6 8"/>
<dbReference type="InterPro" id="IPR011533">
    <property type="entry name" value="BetA"/>
</dbReference>
<comment type="similarity">
    <text evidence="2 7">Belongs to the GMC oxidoreductase family.</text>
</comment>
<reference evidence="11 12" key="1">
    <citation type="submission" date="2024-09" db="EMBL/GenBank/DDBJ databases">
        <authorList>
            <person name="Sun Q."/>
            <person name="Mori K."/>
        </authorList>
    </citation>
    <scope>NUCLEOTIDE SEQUENCE [LARGE SCALE GENOMIC DNA]</scope>
    <source>
        <strain evidence="11 12">CECT 8726</strain>
    </source>
</reference>
<gene>
    <name evidence="11" type="primary">betA</name>
    <name evidence="11" type="ORF">ACFFUT_08495</name>
</gene>
<dbReference type="RefSeq" id="WP_213891097.1">
    <property type="nucleotide sequence ID" value="NZ_JAGFNU010000018.1"/>
</dbReference>
<evidence type="ECO:0000256" key="5">
    <source>
        <dbReference type="ARBA" id="ARBA00023002"/>
    </source>
</evidence>
<keyword evidence="3 7" id="KW-0285">Flavoprotein</keyword>
<dbReference type="PROSITE" id="PS00624">
    <property type="entry name" value="GMC_OXRED_2"/>
    <property type="match status" value="1"/>
</dbReference>
<evidence type="ECO:0000256" key="8">
    <source>
        <dbReference type="RuleBase" id="RU003969"/>
    </source>
</evidence>
<evidence type="ECO:0000259" key="10">
    <source>
        <dbReference type="PROSITE" id="PS00624"/>
    </source>
</evidence>
<dbReference type="PROSITE" id="PS00623">
    <property type="entry name" value="GMC_OXRED_1"/>
    <property type="match status" value="1"/>
</dbReference>
<evidence type="ECO:0000256" key="6">
    <source>
        <dbReference type="NCBIfam" id="TIGR01810"/>
    </source>
</evidence>
<dbReference type="SUPFAM" id="SSF54373">
    <property type="entry name" value="FAD-linked reductases, C-terminal domain"/>
    <property type="match status" value="1"/>
</dbReference>
<evidence type="ECO:0000259" key="9">
    <source>
        <dbReference type="PROSITE" id="PS00623"/>
    </source>
</evidence>
<dbReference type="InterPro" id="IPR012132">
    <property type="entry name" value="GMC_OxRdtase"/>
</dbReference>
<name>A0ABV5JEE6_9RHOB</name>
<evidence type="ECO:0000256" key="3">
    <source>
        <dbReference type="ARBA" id="ARBA00022630"/>
    </source>
</evidence>
<dbReference type="Gene3D" id="3.50.50.60">
    <property type="entry name" value="FAD/NAD(P)-binding domain"/>
    <property type="match status" value="1"/>
</dbReference>
<dbReference type="PANTHER" id="PTHR11552">
    <property type="entry name" value="GLUCOSE-METHANOL-CHOLINE GMC OXIDOREDUCTASE"/>
    <property type="match status" value="1"/>
</dbReference>
<dbReference type="PIRSF" id="PIRSF000137">
    <property type="entry name" value="Alcohol_oxidase"/>
    <property type="match status" value="1"/>
</dbReference>
<dbReference type="EMBL" id="JBHMEA010000030">
    <property type="protein sequence ID" value="MFB9231823.1"/>
    <property type="molecule type" value="Genomic_DNA"/>
</dbReference>
<dbReference type="GO" id="GO:0008812">
    <property type="term" value="F:choline dehydrogenase activity"/>
    <property type="evidence" value="ECO:0007669"/>
    <property type="project" value="UniProtKB-EC"/>
</dbReference>
<dbReference type="PANTHER" id="PTHR11552:SF147">
    <property type="entry name" value="CHOLINE DEHYDROGENASE, MITOCHONDRIAL"/>
    <property type="match status" value="1"/>
</dbReference>
<protein>
    <recommendedName>
        <fullName evidence="6 8">Choline dehydrogenase</fullName>
        <ecNumber evidence="6 8">1.1.99.1</ecNumber>
    </recommendedName>
</protein>
<keyword evidence="12" id="KW-1185">Reference proteome</keyword>
<dbReference type="NCBIfam" id="NF002550">
    <property type="entry name" value="PRK02106.1"/>
    <property type="match status" value="1"/>
</dbReference>
<organism evidence="11 12">
    <name type="scientific">Pseudohalocynthiibacter aestuariivivens</name>
    <dbReference type="NCBI Taxonomy" id="1591409"/>
    <lineage>
        <taxon>Bacteria</taxon>
        <taxon>Pseudomonadati</taxon>
        <taxon>Pseudomonadota</taxon>
        <taxon>Alphaproteobacteria</taxon>
        <taxon>Rhodobacterales</taxon>
        <taxon>Paracoccaceae</taxon>
        <taxon>Pseudohalocynthiibacter</taxon>
    </lineage>
</organism>
<evidence type="ECO:0000313" key="11">
    <source>
        <dbReference type="EMBL" id="MFB9231823.1"/>
    </source>
</evidence>
<dbReference type="InterPro" id="IPR007867">
    <property type="entry name" value="GMC_OxRtase_C"/>
</dbReference>
<dbReference type="Pfam" id="PF05199">
    <property type="entry name" value="GMC_oxred_C"/>
    <property type="match status" value="1"/>
</dbReference>
<dbReference type="Pfam" id="PF00732">
    <property type="entry name" value="GMC_oxred_N"/>
    <property type="match status" value="1"/>
</dbReference>
<evidence type="ECO:0000313" key="12">
    <source>
        <dbReference type="Proteomes" id="UP001589683"/>
    </source>
</evidence>
<dbReference type="Proteomes" id="UP001589683">
    <property type="component" value="Unassembled WGS sequence"/>
</dbReference>
<sequence length="549" mass="59911">METYDYIIIGSGSAGSVLARRLSEDPTVKILVLEFGGKDNSVFIQMPSALSIPMNSKKYDWGFYTEPEPGLGGRRIHQARGKVIGGSSSINGMVWVRGNAGDFDDWEASGANGWSYADVLPYFRRAETSVMADEYRSQGGEQHVSRAPVANPLYRAFIEAGRQAGYPVSEDYNGFMQEGFSVMDMSVKDGVRWSTANAYLKPSLNRPNLRLIMHALTRKVLMEGKRATGVEYSVKGGPVVTAKAAREVIVSAGPINSPKLLMLSGIGPSAHLREHGIDLLHDLPGVGENLHDHLEIWMQQQCTQPITLNGVLGPLSKARIGLQWLLFKNGLGASNHLEANGHIRSRAGIPYPDLQYHMLGGAIAYDGSVSFKGHGFQAHIIQGKPKSRGQLTLRSANPAEAPRLVFNYLEHGYDRQVFRDGIRLTREIFGQSAFDPYRGPEILPGPDIQTDAEMDDFVSQNAVTAYHPAGTCKMGTDAMAVVDPQTRVHGIEGLRVIDSSIMPFVTNGNLNAPTIMIGEKGADHVLDKGMLPVSNAPAYRAPGWEISQR</sequence>
<feature type="domain" description="Glucose-methanol-choline oxidoreductase N-terminal" evidence="9">
    <location>
        <begin position="81"/>
        <end position="104"/>
    </location>
</feature>
<keyword evidence="5 11" id="KW-0560">Oxidoreductase</keyword>
<accession>A0ABV5JEE6</accession>